<dbReference type="InterPro" id="IPR046838">
    <property type="entry name" value="BrxL_N"/>
</dbReference>
<name>A0A5C6M7R5_9PLAN</name>
<feature type="non-terminal residue" evidence="2">
    <location>
        <position position="44"/>
    </location>
</feature>
<feature type="domain" description="BREX system Lon protease-like BrxL N-terminal" evidence="1">
    <location>
        <begin position="10"/>
        <end position="44"/>
    </location>
</feature>
<dbReference type="EMBL" id="SRHE01000131">
    <property type="protein sequence ID" value="TWW09992.1"/>
    <property type="molecule type" value="Genomic_DNA"/>
</dbReference>
<organism evidence="2 3">
    <name type="scientific">Planctomyces bekefii</name>
    <dbReference type="NCBI Taxonomy" id="1653850"/>
    <lineage>
        <taxon>Bacteria</taxon>
        <taxon>Pseudomonadati</taxon>
        <taxon>Planctomycetota</taxon>
        <taxon>Planctomycetia</taxon>
        <taxon>Planctomycetales</taxon>
        <taxon>Planctomycetaceae</taxon>
        <taxon>Planctomyces</taxon>
    </lineage>
</organism>
<evidence type="ECO:0000313" key="2">
    <source>
        <dbReference type="EMBL" id="TWW09992.1"/>
    </source>
</evidence>
<protein>
    <recommendedName>
        <fullName evidence="1">BREX system Lon protease-like BrxL N-terminal domain-containing protein</fullName>
    </recommendedName>
</protein>
<sequence length="44" mass="4894">MPELDKKAASVFAGKVVRKDLVRKVKVGANVPIFVLEYLLGKYC</sequence>
<keyword evidence="3" id="KW-1185">Reference proteome</keyword>
<reference evidence="2 3" key="2">
    <citation type="submission" date="2019-08" db="EMBL/GenBank/DDBJ databases">
        <authorList>
            <person name="Henke P."/>
        </authorList>
    </citation>
    <scope>NUCLEOTIDE SEQUENCE [LARGE SCALE GENOMIC DNA]</scope>
    <source>
        <strain evidence="2">Phe10_nw2017</strain>
    </source>
</reference>
<proteinExistence type="predicted"/>
<gene>
    <name evidence="2" type="ORF">E3A20_08840</name>
</gene>
<dbReference type="Proteomes" id="UP000321083">
    <property type="component" value="Unassembled WGS sequence"/>
</dbReference>
<comment type="caution">
    <text evidence="2">The sequence shown here is derived from an EMBL/GenBank/DDBJ whole genome shotgun (WGS) entry which is preliminary data.</text>
</comment>
<evidence type="ECO:0000259" key="1">
    <source>
        <dbReference type="Pfam" id="PF20442"/>
    </source>
</evidence>
<dbReference type="AlphaFoldDB" id="A0A5C6M7R5"/>
<accession>A0A5C6M7R5</accession>
<reference evidence="2 3" key="1">
    <citation type="submission" date="2019-08" db="EMBL/GenBank/DDBJ databases">
        <title>100 year-old enigma solved: identification of Planctomyces bekefii, the type genus and species of the phylum Planctomycetes.</title>
        <authorList>
            <person name="Svetlana D.N."/>
            <person name="Overmann J."/>
        </authorList>
    </citation>
    <scope>NUCLEOTIDE SEQUENCE [LARGE SCALE GENOMIC DNA]</scope>
    <source>
        <strain evidence="2">Phe10_nw2017</strain>
    </source>
</reference>
<evidence type="ECO:0000313" key="3">
    <source>
        <dbReference type="Proteomes" id="UP000321083"/>
    </source>
</evidence>
<dbReference type="Pfam" id="PF20442">
    <property type="entry name" value="BrxL_N"/>
    <property type="match status" value="1"/>
</dbReference>